<reference evidence="6 7" key="1">
    <citation type="journal article" date="2006" name="J. Bacteriol.">
        <title>Comparison of the genome sequence of the poultry pathogen Bordetella avium with those of B. bronchiseptica, B. pertussis, and B. parapertussis reveals extensive diversity in surface structures associated with host interaction.</title>
        <authorList>
            <person name="Sebaihia M."/>
            <person name="Preston A."/>
            <person name="Maskell D.J."/>
            <person name="Kuzmiak H."/>
            <person name="Connell T.D."/>
            <person name="King N.D."/>
            <person name="Orndorff P.E."/>
            <person name="Miyamoto D.M."/>
            <person name="Thomson N.R."/>
            <person name="Harris D."/>
            <person name="Goble A."/>
            <person name="Lord A."/>
            <person name="Murphy L."/>
            <person name="Quail M.A."/>
            <person name="Rutter S."/>
            <person name="Squares R."/>
            <person name="Squares S."/>
            <person name="Woodward J."/>
            <person name="Parkhill J."/>
            <person name="Temple L.M."/>
        </authorList>
    </citation>
    <scope>NUCLEOTIDE SEQUENCE [LARGE SCALE GENOMIC DNA]</scope>
    <source>
        <strain evidence="6 7">197N</strain>
    </source>
</reference>
<dbReference type="Gene3D" id="1.10.10.10">
    <property type="entry name" value="Winged helix-like DNA-binding domain superfamily/Winged helix DNA-binding domain"/>
    <property type="match status" value="1"/>
</dbReference>
<evidence type="ECO:0000256" key="1">
    <source>
        <dbReference type="ARBA" id="ARBA00009437"/>
    </source>
</evidence>
<dbReference type="InterPro" id="IPR036390">
    <property type="entry name" value="WH_DNA-bd_sf"/>
</dbReference>
<gene>
    <name evidence="6" type="ordered locus">BAV2423</name>
</gene>
<dbReference type="EMBL" id="AM167904">
    <property type="protein sequence ID" value="CAJ50033.1"/>
    <property type="molecule type" value="Genomic_DNA"/>
</dbReference>
<dbReference type="GO" id="GO:0005829">
    <property type="term" value="C:cytosol"/>
    <property type="evidence" value="ECO:0007669"/>
    <property type="project" value="TreeGrafter"/>
</dbReference>
<dbReference type="PANTHER" id="PTHR30419:SF8">
    <property type="entry name" value="NITROGEN ASSIMILATION TRANSCRIPTIONAL ACTIVATOR-RELATED"/>
    <property type="match status" value="1"/>
</dbReference>
<comment type="similarity">
    <text evidence="1">Belongs to the LysR transcriptional regulatory family.</text>
</comment>
<dbReference type="InterPro" id="IPR036388">
    <property type="entry name" value="WH-like_DNA-bd_sf"/>
</dbReference>
<dbReference type="RefSeq" id="WP_012418084.1">
    <property type="nucleotide sequence ID" value="NC_010645.1"/>
</dbReference>
<dbReference type="PROSITE" id="PS50931">
    <property type="entry name" value="HTH_LYSR"/>
    <property type="match status" value="1"/>
</dbReference>
<keyword evidence="4" id="KW-0804">Transcription</keyword>
<feature type="domain" description="HTH lysR-type" evidence="5">
    <location>
        <begin position="8"/>
        <end position="65"/>
    </location>
</feature>
<dbReference type="InterPro" id="IPR000847">
    <property type="entry name" value="LysR_HTH_N"/>
</dbReference>
<dbReference type="OrthoDB" id="8675247at2"/>
<proteinExistence type="inferred from homology"/>
<dbReference type="InterPro" id="IPR005119">
    <property type="entry name" value="LysR_subst-bd"/>
</dbReference>
<dbReference type="GO" id="GO:0003677">
    <property type="term" value="F:DNA binding"/>
    <property type="evidence" value="ECO:0007669"/>
    <property type="project" value="UniProtKB-KW"/>
</dbReference>
<protein>
    <submittedName>
        <fullName evidence="6">LysR-family transcriptional regulator</fullName>
    </submittedName>
</protein>
<dbReference type="KEGG" id="bav:BAV2423"/>
<evidence type="ECO:0000256" key="4">
    <source>
        <dbReference type="ARBA" id="ARBA00023163"/>
    </source>
</evidence>
<dbReference type="SUPFAM" id="SSF53850">
    <property type="entry name" value="Periplasmic binding protein-like II"/>
    <property type="match status" value="1"/>
</dbReference>
<evidence type="ECO:0000259" key="5">
    <source>
        <dbReference type="PROSITE" id="PS50931"/>
    </source>
</evidence>
<dbReference type="SUPFAM" id="SSF46785">
    <property type="entry name" value="Winged helix' DNA-binding domain"/>
    <property type="match status" value="1"/>
</dbReference>
<evidence type="ECO:0000313" key="6">
    <source>
        <dbReference type="EMBL" id="CAJ50033.1"/>
    </source>
</evidence>
<accession>Q2KXT5</accession>
<sequence>MHRLPKHVTLKHLNAFVAVAQESSFTHAAKRLFQTQSSVTTLIRQLESALGAALFERTSRRVLLTPLGLDFLPRVLRLLADFDGAIDDAVRYGSLQRGRVSVAAAPSAISEIIAPAAAGYAANYPGIRLYLRDDNSGSIQRLVSAGDVDFGLTSPWTDAPRLDFAPLLEDRFGVLYRSDDPGIRPGKDGHVRWRMLAGHKLVGVADETGIMALLRARADLPIEAASPFYEASSTTTQAALVQAGLGVALLPALAAHRVMLPGLSYALLSHPNVTRALCIVRDRDRALSPAAAALIEALRNHVRHASLPPGCRRTRQTDGAGLTAGPSLSGFTARCG</sequence>
<dbReference type="AlphaFoldDB" id="Q2KXT5"/>
<keyword evidence="3" id="KW-0238">DNA-binding</keyword>
<dbReference type="Proteomes" id="UP000001977">
    <property type="component" value="Chromosome"/>
</dbReference>
<dbReference type="PRINTS" id="PR00039">
    <property type="entry name" value="HTHLYSR"/>
</dbReference>
<evidence type="ECO:0000256" key="3">
    <source>
        <dbReference type="ARBA" id="ARBA00023125"/>
    </source>
</evidence>
<dbReference type="GO" id="GO:0003700">
    <property type="term" value="F:DNA-binding transcription factor activity"/>
    <property type="evidence" value="ECO:0007669"/>
    <property type="project" value="InterPro"/>
</dbReference>
<dbReference type="eggNOG" id="COG0583">
    <property type="taxonomic scope" value="Bacteria"/>
</dbReference>
<dbReference type="HOGENOM" id="CLU_039613_6_0_4"/>
<dbReference type="Pfam" id="PF00126">
    <property type="entry name" value="HTH_1"/>
    <property type="match status" value="1"/>
</dbReference>
<dbReference type="InterPro" id="IPR050950">
    <property type="entry name" value="HTH-type_LysR_regulators"/>
</dbReference>
<dbReference type="STRING" id="360910.BAV2423"/>
<keyword evidence="2" id="KW-0805">Transcription regulation</keyword>
<dbReference type="FunFam" id="1.10.10.10:FF:000001">
    <property type="entry name" value="LysR family transcriptional regulator"/>
    <property type="match status" value="1"/>
</dbReference>
<evidence type="ECO:0000256" key="2">
    <source>
        <dbReference type="ARBA" id="ARBA00023015"/>
    </source>
</evidence>
<evidence type="ECO:0000313" key="7">
    <source>
        <dbReference type="Proteomes" id="UP000001977"/>
    </source>
</evidence>
<name>Q2KXT5_BORA1</name>
<dbReference type="PANTHER" id="PTHR30419">
    <property type="entry name" value="HTH-TYPE TRANSCRIPTIONAL REGULATOR YBHD"/>
    <property type="match status" value="1"/>
</dbReference>
<dbReference type="Gene3D" id="3.40.190.290">
    <property type="match status" value="1"/>
</dbReference>
<organism evidence="6 7">
    <name type="scientific">Bordetella avium (strain 197N)</name>
    <dbReference type="NCBI Taxonomy" id="360910"/>
    <lineage>
        <taxon>Bacteria</taxon>
        <taxon>Pseudomonadati</taxon>
        <taxon>Pseudomonadota</taxon>
        <taxon>Betaproteobacteria</taxon>
        <taxon>Burkholderiales</taxon>
        <taxon>Alcaligenaceae</taxon>
        <taxon>Bordetella</taxon>
    </lineage>
</organism>
<dbReference type="Pfam" id="PF03466">
    <property type="entry name" value="LysR_substrate"/>
    <property type="match status" value="1"/>
</dbReference>
<keyword evidence="7" id="KW-1185">Reference proteome</keyword>